<evidence type="ECO:0000256" key="4">
    <source>
        <dbReference type="ARBA" id="ARBA00022989"/>
    </source>
</evidence>
<keyword evidence="6 10" id="KW-0472">Membrane</keyword>
<keyword evidence="7 9" id="KW-0675">Receptor</keyword>
<feature type="transmembrane region" description="Helical" evidence="10">
    <location>
        <begin position="299"/>
        <end position="321"/>
    </location>
</feature>
<dbReference type="Pfam" id="PF00001">
    <property type="entry name" value="7tm_1"/>
    <property type="match status" value="1"/>
</dbReference>
<dbReference type="EMBL" id="OC920268">
    <property type="protein sequence ID" value="CAD7652355.1"/>
    <property type="molecule type" value="Genomic_DNA"/>
</dbReference>
<keyword evidence="3 9" id="KW-0812">Transmembrane</keyword>
<keyword evidence="8 9" id="KW-0807">Transducer</keyword>
<feature type="domain" description="G-protein coupled receptors family 1 profile" evidence="11">
    <location>
        <begin position="56"/>
        <end position="318"/>
    </location>
</feature>
<feature type="transmembrane region" description="Helical" evidence="10">
    <location>
        <begin position="77"/>
        <end position="95"/>
    </location>
</feature>
<sequence length="370" mass="42626">MDTTDESNVSFIANPLLIEYLKTSDNFESDYQMNATIKYSVLMFSYSVIFLVSLIGNSLVCKVILCGQTSRTLTNTLIANLAISDLLMTIINIPFNIARFILDNWPFGQVLCVLVPFTQSTSVHCSSISMMFIAIERYRILVCNLHPTHHTYIFGHTISMAFILLGIWLMSALISIPHGIYNQVVEYDNIGHHLIRCRVVYPEPRDLFRQRLTLLSFMTQYLIPIVLTCGCYLRIGLFLWQRKIIGVISEIQRTTIIRIKRRRIKMLVLVVVVFAICWLPLNIYHLLTDFDAIDYSLTVFFITHCFAMSSVCYNPFIYCWLNKKFKQRVKNLMYCVSTRSQQSVSIPLNTFFDVVDVGPEIIESSVGDNH</sequence>
<dbReference type="EMBL" id="CAJPVJ010005443">
    <property type="protein sequence ID" value="CAG2169542.1"/>
    <property type="molecule type" value="Genomic_DNA"/>
</dbReference>
<dbReference type="GO" id="GO:0042923">
    <property type="term" value="F:neuropeptide binding"/>
    <property type="evidence" value="ECO:0007669"/>
    <property type="project" value="TreeGrafter"/>
</dbReference>
<dbReference type="Gene3D" id="1.20.1070.10">
    <property type="entry name" value="Rhodopsin 7-helix transmembrane proteins"/>
    <property type="match status" value="1"/>
</dbReference>
<dbReference type="InterPro" id="IPR017452">
    <property type="entry name" value="GPCR_Rhodpsn_7TM"/>
</dbReference>
<dbReference type="PANTHER" id="PTHR24235">
    <property type="entry name" value="NEUROPEPTIDE Y RECEPTOR"/>
    <property type="match status" value="1"/>
</dbReference>
<reference evidence="12" key="1">
    <citation type="submission" date="2020-11" db="EMBL/GenBank/DDBJ databases">
        <authorList>
            <person name="Tran Van P."/>
        </authorList>
    </citation>
    <scope>NUCLEOTIDE SEQUENCE</scope>
</reference>
<feature type="transmembrane region" description="Helical" evidence="10">
    <location>
        <begin position="107"/>
        <end position="133"/>
    </location>
</feature>
<comment type="similarity">
    <text evidence="2 9">Belongs to the G-protein coupled receptor 1 family.</text>
</comment>
<keyword evidence="13" id="KW-1185">Reference proteome</keyword>
<feature type="transmembrane region" description="Helical" evidence="10">
    <location>
        <begin position="153"/>
        <end position="176"/>
    </location>
</feature>
<evidence type="ECO:0000256" key="2">
    <source>
        <dbReference type="ARBA" id="ARBA00010663"/>
    </source>
</evidence>
<dbReference type="PROSITE" id="PS00237">
    <property type="entry name" value="G_PROTEIN_RECEP_F1_1"/>
    <property type="match status" value="1"/>
</dbReference>
<evidence type="ECO:0000313" key="12">
    <source>
        <dbReference type="EMBL" id="CAD7652355.1"/>
    </source>
</evidence>
<organism evidence="12">
    <name type="scientific">Oppiella nova</name>
    <dbReference type="NCBI Taxonomy" id="334625"/>
    <lineage>
        <taxon>Eukaryota</taxon>
        <taxon>Metazoa</taxon>
        <taxon>Ecdysozoa</taxon>
        <taxon>Arthropoda</taxon>
        <taxon>Chelicerata</taxon>
        <taxon>Arachnida</taxon>
        <taxon>Acari</taxon>
        <taxon>Acariformes</taxon>
        <taxon>Sarcoptiformes</taxon>
        <taxon>Oribatida</taxon>
        <taxon>Brachypylina</taxon>
        <taxon>Oppioidea</taxon>
        <taxon>Oppiidae</taxon>
        <taxon>Oppiella</taxon>
    </lineage>
</organism>
<keyword evidence="4 10" id="KW-1133">Transmembrane helix</keyword>
<gene>
    <name evidence="12" type="ORF">ONB1V03_LOCUS9018</name>
</gene>
<dbReference type="Proteomes" id="UP000728032">
    <property type="component" value="Unassembled WGS sequence"/>
</dbReference>
<evidence type="ECO:0000313" key="13">
    <source>
        <dbReference type="Proteomes" id="UP000728032"/>
    </source>
</evidence>
<dbReference type="PRINTS" id="PR01012">
    <property type="entry name" value="NRPEPTIDEYR"/>
</dbReference>
<accession>A0A7R9M2K3</accession>
<evidence type="ECO:0000256" key="10">
    <source>
        <dbReference type="SAM" id="Phobius"/>
    </source>
</evidence>
<evidence type="ECO:0000259" key="11">
    <source>
        <dbReference type="PROSITE" id="PS50262"/>
    </source>
</evidence>
<dbReference type="GO" id="GO:0004983">
    <property type="term" value="F:neuropeptide Y receptor activity"/>
    <property type="evidence" value="ECO:0007669"/>
    <property type="project" value="InterPro"/>
</dbReference>
<dbReference type="PANTHER" id="PTHR24235:SF29">
    <property type="entry name" value="GH23382P"/>
    <property type="match status" value="1"/>
</dbReference>
<feature type="transmembrane region" description="Helical" evidence="10">
    <location>
        <begin position="266"/>
        <end position="287"/>
    </location>
</feature>
<dbReference type="InterPro" id="IPR000611">
    <property type="entry name" value="NPY_rcpt"/>
</dbReference>
<feature type="transmembrane region" description="Helical" evidence="10">
    <location>
        <begin position="43"/>
        <end position="65"/>
    </location>
</feature>
<evidence type="ECO:0000256" key="3">
    <source>
        <dbReference type="ARBA" id="ARBA00022692"/>
    </source>
</evidence>
<protein>
    <recommendedName>
        <fullName evidence="11">G-protein coupled receptors family 1 profile domain-containing protein</fullName>
    </recommendedName>
</protein>
<evidence type="ECO:0000256" key="1">
    <source>
        <dbReference type="ARBA" id="ARBA00004141"/>
    </source>
</evidence>
<dbReference type="GO" id="GO:0043005">
    <property type="term" value="C:neuron projection"/>
    <property type="evidence" value="ECO:0007669"/>
    <property type="project" value="TreeGrafter"/>
</dbReference>
<dbReference type="GO" id="GO:0005886">
    <property type="term" value="C:plasma membrane"/>
    <property type="evidence" value="ECO:0007669"/>
    <property type="project" value="TreeGrafter"/>
</dbReference>
<evidence type="ECO:0000256" key="7">
    <source>
        <dbReference type="ARBA" id="ARBA00023170"/>
    </source>
</evidence>
<dbReference type="PRINTS" id="PR00237">
    <property type="entry name" value="GPCRRHODOPSN"/>
</dbReference>
<name>A0A7R9M2K3_9ACAR</name>
<dbReference type="InterPro" id="IPR000276">
    <property type="entry name" value="GPCR_Rhodpsn"/>
</dbReference>
<evidence type="ECO:0000256" key="9">
    <source>
        <dbReference type="RuleBase" id="RU000688"/>
    </source>
</evidence>
<dbReference type="SUPFAM" id="SSF81321">
    <property type="entry name" value="Family A G protein-coupled receptor-like"/>
    <property type="match status" value="1"/>
</dbReference>
<evidence type="ECO:0000256" key="8">
    <source>
        <dbReference type="ARBA" id="ARBA00023224"/>
    </source>
</evidence>
<keyword evidence="5 9" id="KW-0297">G-protein coupled receptor</keyword>
<comment type="subcellular location">
    <subcellularLocation>
        <location evidence="1">Membrane</location>
        <topology evidence="1">Multi-pass membrane protein</topology>
    </subcellularLocation>
</comment>
<dbReference type="PROSITE" id="PS50262">
    <property type="entry name" value="G_PROTEIN_RECEP_F1_2"/>
    <property type="match status" value="1"/>
</dbReference>
<dbReference type="OrthoDB" id="10037617at2759"/>
<evidence type="ECO:0000256" key="6">
    <source>
        <dbReference type="ARBA" id="ARBA00023136"/>
    </source>
</evidence>
<proteinExistence type="inferred from homology"/>
<evidence type="ECO:0000256" key="5">
    <source>
        <dbReference type="ARBA" id="ARBA00023040"/>
    </source>
</evidence>
<dbReference type="AlphaFoldDB" id="A0A7R9M2K3"/>
<feature type="transmembrane region" description="Helical" evidence="10">
    <location>
        <begin position="221"/>
        <end position="240"/>
    </location>
</feature>